<dbReference type="InterPro" id="IPR005134">
    <property type="entry name" value="UPF0114"/>
</dbReference>
<dbReference type="OrthoDB" id="9783569at2"/>
<organism evidence="8 9">
    <name type="scientific">Hyphomicrobium denitrificans (strain ATCC 51888 / DSM 1869 / NCIMB 11706 / TK 0415)</name>
    <dbReference type="NCBI Taxonomy" id="582899"/>
    <lineage>
        <taxon>Bacteria</taxon>
        <taxon>Pseudomonadati</taxon>
        <taxon>Pseudomonadota</taxon>
        <taxon>Alphaproteobacteria</taxon>
        <taxon>Hyphomicrobiales</taxon>
        <taxon>Hyphomicrobiaceae</taxon>
        <taxon>Hyphomicrobium</taxon>
    </lineage>
</organism>
<dbReference type="InterPro" id="IPR020761">
    <property type="entry name" value="UPF0114_bac"/>
</dbReference>
<keyword evidence="4 7" id="KW-0812">Transmembrane</keyword>
<proteinExistence type="inferred from homology"/>
<comment type="similarity">
    <text evidence="2 7">Belongs to the UPF0114 family.</text>
</comment>
<keyword evidence="3 7" id="KW-1003">Cell membrane</keyword>
<evidence type="ECO:0000256" key="2">
    <source>
        <dbReference type="ARBA" id="ARBA00005774"/>
    </source>
</evidence>
<dbReference type="Proteomes" id="UP000002033">
    <property type="component" value="Chromosome"/>
</dbReference>
<protein>
    <recommendedName>
        <fullName evidence="7">UPF0114 protein Hden_3181</fullName>
    </recommendedName>
</protein>
<dbReference type="PANTHER" id="PTHR38596">
    <property type="entry name" value="UPF0114 PROTEIN YQHA"/>
    <property type="match status" value="1"/>
</dbReference>
<evidence type="ECO:0000313" key="9">
    <source>
        <dbReference type="Proteomes" id="UP000002033"/>
    </source>
</evidence>
<evidence type="ECO:0000256" key="4">
    <source>
        <dbReference type="ARBA" id="ARBA00022692"/>
    </source>
</evidence>
<keyword evidence="5 7" id="KW-1133">Transmembrane helix</keyword>
<dbReference type="GO" id="GO:0005886">
    <property type="term" value="C:plasma membrane"/>
    <property type="evidence" value="ECO:0007669"/>
    <property type="project" value="UniProtKB-SubCell"/>
</dbReference>
<dbReference type="Pfam" id="PF03350">
    <property type="entry name" value="UPF0114"/>
    <property type="match status" value="1"/>
</dbReference>
<evidence type="ECO:0000256" key="1">
    <source>
        <dbReference type="ARBA" id="ARBA00004651"/>
    </source>
</evidence>
<evidence type="ECO:0000256" key="7">
    <source>
        <dbReference type="HAMAP-Rule" id="MF_00143"/>
    </source>
</evidence>
<dbReference type="NCBIfam" id="TIGR00645">
    <property type="entry name" value="HI0507"/>
    <property type="match status" value="1"/>
</dbReference>
<dbReference type="AlphaFoldDB" id="D8JW97"/>
<evidence type="ECO:0000256" key="3">
    <source>
        <dbReference type="ARBA" id="ARBA00022475"/>
    </source>
</evidence>
<keyword evidence="6 7" id="KW-0472">Membrane</keyword>
<dbReference type="EMBL" id="CP002083">
    <property type="protein sequence ID" value="ADJ24976.1"/>
    <property type="molecule type" value="Genomic_DNA"/>
</dbReference>
<accession>D8JW97</accession>
<evidence type="ECO:0000313" key="8">
    <source>
        <dbReference type="EMBL" id="ADJ24976.1"/>
    </source>
</evidence>
<feature type="transmembrane region" description="Helical" evidence="7">
    <location>
        <begin position="148"/>
        <end position="167"/>
    </location>
</feature>
<dbReference type="eggNOG" id="COG2862">
    <property type="taxonomic scope" value="Bacteria"/>
</dbReference>
<evidence type="ECO:0000256" key="6">
    <source>
        <dbReference type="ARBA" id="ARBA00023136"/>
    </source>
</evidence>
<dbReference type="HOGENOM" id="CLU_097887_1_0_5"/>
<keyword evidence="9" id="KW-1185">Reference proteome</keyword>
<name>D8JW97_HYPDA</name>
<gene>
    <name evidence="8" type="ordered locus">Hden_3181</name>
</gene>
<reference evidence="9" key="1">
    <citation type="journal article" date="2011" name="J. Bacteriol.">
        <title>Genome sequences of eight morphologically diverse alphaproteobacteria.</title>
        <authorList>
            <consortium name="US DOE Joint Genome Institute"/>
            <person name="Brown P.J."/>
            <person name="Kysela D.T."/>
            <person name="Buechlein A."/>
            <person name="Hemmerich C."/>
            <person name="Brun Y.V."/>
        </authorList>
    </citation>
    <scope>NUCLEOTIDE SEQUENCE [LARGE SCALE GENOMIC DNA]</scope>
    <source>
        <strain evidence="9">ATCC 51888 / DSM 1869 / NCIB 11706 / TK 0415</strain>
    </source>
</reference>
<comment type="subcellular location">
    <subcellularLocation>
        <location evidence="1 7">Cell membrane</location>
        <topology evidence="1 7">Multi-pass membrane protein</topology>
    </subcellularLocation>
</comment>
<feature type="transmembrane region" description="Helical" evidence="7">
    <location>
        <begin position="23"/>
        <end position="43"/>
    </location>
</feature>
<feature type="transmembrane region" description="Helical" evidence="7">
    <location>
        <begin position="63"/>
        <end position="87"/>
    </location>
</feature>
<evidence type="ECO:0000256" key="5">
    <source>
        <dbReference type="ARBA" id="ARBA00022989"/>
    </source>
</evidence>
<dbReference type="KEGG" id="hdn:Hden_3181"/>
<dbReference type="RefSeq" id="WP_013217135.1">
    <property type="nucleotide sequence ID" value="NC_014313.1"/>
</dbReference>
<dbReference type="PANTHER" id="PTHR38596:SF1">
    <property type="entry name" value="UPF0114 PROTEIN YQHA"/>
    <property type="match status" value="1"/>
</dbReference>
<dbReference type="HAMAP" id="MF_00143">
    <property type="entry name" value="UPF0114"/>
    <property type="match status" value="1"/>
</dbReference>
<sequence length="197" mass="21602">MAEKTVIKRVEIFLESMLFSSRWLLAPFYFGLALALFVLLIKFLMELLHLAQTAFVSTESDVILGLLTLVDLTLTGSLLIIVIFSGYENFVSRMDHSTHGDRPEWMGTIDFAALKLKMLSSIVAISAVQLLRQFMSLGTITPEREKELFWLVIIHIVFVVSSVLLALSDRIAAGGHGSAEASASEAPATAGTKMSGH</sequence>